<dbReference type="InterPro" id="IPR009810">
    <property type="entry name" value="Nodulin_late_dom"/>
</dbReference>
<dbReference type="EMBL" id="PSQE01000007">
    <property type="protein sequence ID" value="RHN44160.1"/>
    <property type="molecule type" value="Genomic_DNA"/>
</dbReference>
<evidence type="ECO:0000313" key="3">
    <source>
        <dbReference type="EMBL" id="RHN44160.1"/>
    </source>
</evidence>
<keyword evidence="1" id="KW-1133">Transmembrane helix</keyword>
<proteinExistence type="predicted"/>
<name>A0A396GSZ2_MEDTR</name>
<keyword evidence="1" id="KW-0472">Membrane</keyword>
<feature type="domain" description="Late nodulin" evidence="2">
    <location>
        <begin position="7"/>
        <end position="63"/>
    </location>
</feature>
<evidence type="ECO:0000259" key="2">
    <source>
        <dbReference type="Pfam" id="PF07127"/>
    </source>
</evidence>
<dbReference type="GO" id="GO:0046872">
    <property type="term" value="F:metal ion binding"/>
    <property type="evidence" value="ECO:0007669"/>
    <property type="project" value="InterPro"/>
</dbReference>
<reference evidence="3" key="1">
    <citation type="journal article" date="2018" name="Nat. Plants">
        <title>Whole-genome landscape of Medicago truncatula symbiotic genes.</title>
        <authorList>
            <person name="Pecrix Y."/>
            <person name="Gamas P."/>
            <person name="Carrere S."/>
        </authorList>
    </citation>
    <scope>NUCLEOTIDE SEQUENCE</scope>
    <source>
        <tissue evidence="3">Leaves</tissue>
    </source>
</reference>
<feature type="transmembrane region" description="Helical" evidence="1">
    <location>
        <begin position="12"/>
        <end position="35"/>
    </location>
</feature>
<dbReference type="AlphaFoldDB" id="A0A396GSZ2"/>
<dbReference type="Proteomes" id="UP000265566">
    <property type="component" value="Chromosome 7"/>
</dbReference>
<comment type="caution">
    <text evidence="3">The sequence shown here is derived from an EMBL/GenBank/DDBJ whole genome shotgun (WGS) entry which is preliminary data.</text>
</comment>
<dbReference type="Pfam" id="PF07127">
    <property type="entry name" value="Nodulin_late"/>
    <property type="match status" value="1"/>
</dbReference>
<protein>
    <submittedName>
        <fullName evidence="3">Putative Late nodulin</fullName>
    </submittedName>
</protein>
<evidence type="ECO:0000256" key="1">
    <source>
        <dbReference type="SAM" id="Phobius"/>
    </source>
</evidence>
<accession>A0A396GSZ2</accession>
<keyword evidence="1" id="KW-0812">Transmembrane</keyword>
<sequence length="68" mass="7856">MQRTKNMAETLKFVYVLILFISLFLVLIVCDSAFVANTETCITDKDCPNGRNYIGRCRKGHCQQRLVR</sequence>
<gene>
    <name evidence="3" type="ORF">MtrunA17_Chr7g0216381</name>
</gene>
<organism evidence="3">
    <name type="scientific">Medicago truncatula</name>
    <name type="common">Barrel medic</name>
    <name type="synonym">Medicago tribuloides</name>
    <dbReference type="NCBI Taxonomy" id="3880"/>
    <lineage>
        <taxon>Eukaryota</taxon>
        <taxon>Viridiplantae</taxon>
        <taxon>Streptophyta</taxon>
        <taxon>Embryophyta</taxon>
        <taxon>Tracheophyta</taxon>
        <taxon>Spermatophyta</taxon>
        <taxon>Magnoliopsida</taxon>
        <taxon>eudicotyledons</taxon>
        <taxon>Gunneridae</taxon>
        <taxon>Pentapetalae</taxon>
        <taxon>rosids</taxon>
        <taxon>fabids</taxon>
        <taxon>Fabales</taxon>
        <taxon>Fabaceae</taxon>
        <taxon>Papilionoideae</taxon>
        <taxon>50 kb inversion clade</taxon>
        <taxon>NPAAA clade</taxon>
        <taxon>Hologalegina</taxon>
        <taxon>IRL clade</taxon>
        <taxon>Trifolieae</taxon>
        <taxon>Medicago</taxon>
    </lineage>
</organism>
<dbReference type="Gramene" id="rna38245">
    <property type="protein sequence ID" value="RHN44160.1"/>
    <property type="gene ID" value="gene38245"/>
</dbReference>